<evidence type="ECO:0000313" key="2">
    <source>
        <dbReference type="EMBL" id="SET78530.1"/>
    </source>
</evidence>
<gene>
    <name evidence="2" type="ORF">SAMN05660429_02683</name>
</gene>
<protein>
    <recommendedName>
        <fullName evidence="4">Lipoprotein</fullName>
    </recommendedName>
</protein>
<keyword evidence="3" id="KW-1185">Reference proteome</keyword>
<dbReference type="PROSITE" id="PS51257">
    <property type="entry name" value="PROKAR_LIPOPROTEIN"/>
    <property type="match status" value="1"/>
</dbReference>
<reference evidence="2 3" key="1">
    <citation type="submission" date="2016-10" db="EMBL/GenBank/DDBJ databases">
        <authorList>
            <person name="de Groot N.N."/>
        </authorList>
    </citation>
    <scope>NUCLEOTIDE SEQUENCE [LARGE SCALE GENOMIC DNA]</scope>
    <source>
        <strain evidence="2 3">DSM 19706</strain>
    </source>
</reference>
<dbReference type="Proteomes" id="UP000199308">
    <property type="component" value="Unassembled WGS sequence"/>
</dbReference>
<feature type="chain" id="PRO_5011726804" description="Lipoprotein" evidence="1">
    <location>
        <begin position="22"/>
        <end position="130"/>
    </location>
</feature>
<dbReference type="RefSeq" id="WP_093331508.1">
    <property type="nucleotide sequence ID" value="NZ_AP027363.1"/>
</dbReference>
<dbReference type="STRING" id="349064.SAMN05660429_02683"/>
<name>A0A1I0H4L3_THASX</name>
<sequence>MKLLKVTGLVSFGLLSLSACGESTKTKDELSKLSIDEYAVNVCQAFVDGNIDQLRLMYDAKLFERVEKKITPDLKWYVKRQEKLGECVITKSKKYSRLEGHPQKYGIEINGVKILIQEADNGHFTVTKLG</sequence>
<proteinExistence type="predicted"/>
<dbReference type="AlphaFoldDB" id="A0A1I0H4L3"/>
<feature type="signal peptide" evidence="1">
    <location>
        <begin position="1"/>
        <end position="21"/>
    </location>
</feature>
<evidence type="ECO:0000256" key="1">
    <source>
        <dbReference type="SAM" id="SignalP"/>
    </source>
</evidence>
<evidence type="ECO:0008006" key="4">
    <source>
        <dbReference type="Google" id="ProtNLM"/>
    </source>
</evidence>
<organism evidence="2 3">
    <name type="scientific">Thalassotalea agarivorans</name>
    <name type="common">Thalassomonas agarivorans</name>
    <dbReference type="NCBI Taxonomy" id="349064"/>
    <lineage>
        <taxon>Bacteria</taxon>
        <taxon>Pseudomonadati</taxon>
        <taxon>Pseudomonadota</taxon>
        <taxon>Gammaproteobacteria</taxon>
        <taxon>Alteromonadales</taxon>
        <taxon>Colwelliaceae</taxon>
        <taxon>Thalassotalea</taxon>
    </lineage>
</organism>
<accession>A0A1I0H4L3</accession>
<keyword evidence="1" id="KW-0732">Signal</keyword>
<evidence type="ECO:0000313" key="3">
    <source>
        <dbReference type="Proteomes" id="UP000199308"/>
    </source>
</evidence>
<dbReference type="EMBL" id="FOHK01000014">
    <property type="protein sequence ID" value="SET78530.1"/>
    <property type="molecule type" value="Genomic_DNA"/>
</dbReference>